<dbReference type="PANTHER" id="PTHR42718">
    <property type="entry name" value="MAJOR FACILITATOR SUPERFAMILY MULTIDRUG TRANSPORTER MFSC"/>
    <property type="match status" value="1"/>
</dbReference>
<evidence type="ECO:0000256" key="4">
    <source>
        <dbReference type="ARBA" id="ARBA00022692"/>
    </source>
</evidence>
<evidence type="ECO:0000256" key="8">
    <source>
        <dbReference type="SAM" id="Phobius"/>
    </source>
</evidence>
<evidence type="ECO:0000256" key="3">
    <source>
        <dbReference type="ARBA" id="ARBA00022475"/>
    </source>
</evidence>
<evidence type="ECO:0000256" key="1">
    <source>
        <dbReference type="ARBA" id="ARBA00004651"/>
    </source>
</evidence>
<keyword evidence="11" id="KW-1185">Reference proteome</keyword>
<dbReference type="PRINTS" id="PR01036">
    <property type="entry name" value="TCRTETB"/>
</dbReference>
<dbReference type="Pfam" id="PF07690">
    <property type="entry name" value="MFS_1"/>
    <property type="match status" value="1"/>
</dbReference>
<evidence type="ECO:0000256" key="6">
    <source>
        <dbReference type="ARBA" id="ARBA00023136"/>
    </source>
</evidence>
<keyword evidence="6 8" id="KW-0472">Membrane</keyword>
<proteinExistence type="predicted"/>
<dbReference type="InterPro" id="IPR011701">
    <property type="entry name" value="MFS"/>
</dbReference>
<dbReference type="GO" id="GO:0022857">
    <property type="term" value="F:transmembrane transporter activity"/>
    <property type="evidence" value="ECO:0007669"/>
    <property type="project" value="InterPro"/>
</dbReference>
<evidence type="ECO:0000259" key="9">
    <source>
        <dbReference type="PROSITE" id="PS50850"/>
    </source>
</evidence>
<keyword evidence="4 8" id="KW-0812">Transmembrane</keyword>
<evidence type="ECO:0000256" key="5">
    <source>
        <dbReference type="ARBA" id="ARBA00022989"/>
    </source>
</evidence>
<evidence type="ECO:0000313" key="11">
    <source>
        <dbReference type="Proteomes" id="UP000176204"/>
    </source>
</evidence>
<protein>
    <submittedName>
        <fullName evidence="10">Efflux emrb: drug resistance mfs transporter drug:h+ antiporter-2 (14 spanner) (Dha2) family</fullName>
    </submittedName>
</protein>
<gene>
    <name evidence="10" type="ORF">PYTT_1276</name>
</gene>
<dbReference type="AlphaFoldDB" id="A0A1C7PC68"/>
<feature type="transmembrane region" description="Helical" evidence="8">
    <location>
        <begin position="293"/>
        <end position="315"/>
    </location>
</feature>
<feature type="transmembrane region" description="Helical" evidence="8">
    <location>
        <begin position="434"/>
        <end position="453"/>
    </location>
</feature>
<evidence type="ECO:0000256" key="7">
    <source>
        <dbReference type="SAM" id="MobiDB-lite"/>
    </source>
</evidence>
<keyword evidence="3" id="KW-1003">Cell membrane</keyword>
<feature type="transmembrane region" description="Helical" evidence="8">
    <location>
        <begin position="327"/>
        <end position="351"/>
    </location>
</feature>
<sequence>MHPLPAKPEALRWLPLLVAAAFFMQLLDATILNTAIPSIARSFACDPLQLHSLVTAYMLTVCVLIPASGWVSDRFGMRRTFLTAIFLFTLGSLLCALSTSVEMMTACRVVQGIGGAFLMPVGRLAILRSYPRWMFVKVMNFVTIPGLLGPLLGPVLGGILVQYATWHWIFLINIPVGIAGFWATRRFMPDLHAVKAQKFDWKGFLLFSGSAVLLSVSLESAHGMPDKLHMAVLGSAGVLLQLLYWLFACRSGAPLFSPALFRIRNFAIGIAGNLVCRLGGSCLPYLMPLFFQVALGFSAFKSGLFLLPLALSNLLAKTVATRLIKTLGYRTIMILNTVTIGAMLVCFAFITQSSDDLTLLALLAVLGAANSVQFTCMNTLTLIDLPDEYASSGNSLLSMIMQLSIAISIAAASLLLDALGGQDAGRSSDDVMTAFHATFVTIGCLCALSSLVFSRVDRNKGKGGIRRSASPEKADGTGPEEA</sequence>
<dbReference type="SUPFAM" id="SSF103473">
    <property type="entry name" value="MFS general substrate transporter"/>
    <property type="match status" value="1"/>
</dbReference>
<feature type="transmembrane region" description="Helical" evidence="8">
    <location>
        <begin position="81"/>
        <end position="103"/>
    </location>
</feature>
<dbReference type="STRING" id="1679444.PYTT_1276"/>
<dbReference type="EMBL" id="LT629973">
    <property type="protein sequence ID" value="SEH86105.1"/>
    <property type="molecule type" value="Genomic_DNA"/>
</dbReference>
<feature type="domain" description="Major facilitator superfamily (MFS) profile" evidence="9">
    <location>
        <begin position="14"/>
        <end position="461"/>
    </location>
</feature>
<feature type="transmembrane region" description="Helical" evidence="8">
    <location>
        <begin position="166"/>
        <end position="183"/>
    </location>
</feature>
<evidence type="ECO:0000256" key="2">
    <source>
        <dbReference type="ARBA" id="ARBA00022448"/>
    </source>
</evidence>
<keyword evidence="5 8" id="KW-1133">Transmembrane helix</keyword>
<dbReference type="NCBIfam" id="NF007799">
    <property type="entry name" value="PRK10504.1"/>
    <property type="match status" value="1"/>
</dbReference>
<dbReference type="OrthoDB" id="102502at2"/>
<feature type="transmembrane region" description="Helical" evidence="8">
    <location>
        <begin position="48"/>
        <end position="69"/>
    </location>
</feature>
<dbReference type="InterPro" id="IPR020846">
    <property type="entry name" value="MFS_dom"/>
</dbReference>
<evidence type="ECO:0000313" key="10">
    <source>
        <dbReference type="EMBL" id="SEH86105.1"/>
    </source>
</evidence>
<feature type="region of interest" description="Disordered" evidence="7">
    <location>
        <begin position="461"/>
        <end position="482"/>
    </location>
</feature>
<feature type="transmembrane region" description="Helical" evidence="8">
    <location>
        <begin position="109"/>
        <end position="126"/>
    </location>
</feature>
<reference evidence="11" key="1">
    <citation type="submission" date="2016-09" db="EMBL/GenBank/DDBJ databases">
        <authorList>
            <person name="Koehorst J."/>
        </authorList>
    </citation>
    <scope>NUCLEOTIDE SEQUENCE [LARGE SCALE GENOMIC DNA]</scope>
</reference>
<dbReference type="KEGG" id="agl:PYTT_1276"/>
<feature type="transmembrane region" description="Helical" evidence="8">
    <location>
        <begin position="395"/>
        <end position="414"/>
    </location>
</feature>
<dbReference type="GO" id="GO:0005886">
    <property type="term" value="C:plasma membrane"/>
    <property type="evidence" value="ECO:0007669"/>
    <property type="project" value="UniProtKB-SubCell"/>
</dbReference>
<feature type="transmembrane region" description="Helical" evidence="8">
    <location>
        <begin position="204"/>
        <end position="222"/>
    </location>
</feature>
<feature type="transmembrane region" description="Helical" evidence="8">
    <location>
        <begin position="266"/>
        <end position="287"/>
    </location>
</feature>
<dbReference type="Proteomes" id="UP000176204">
    <property type="component" value="Chromosome I"/>
</dbReference>
<dbReference type="InterPro" id="IPR004638">
    <property type="entry name" value="EmrB-like"/>
</dbReference>
<dbReference type="NCBIfam" id="TIGR00711">
    <property type="entry name" value="efflux_EmrB"/>
    <property type="match status" value="1"/>
</dbReference>
<comment type="subcellular location">
    <subcellularLocation>
        <location evidence="1">Cell membrane</location>
        <topology evidence="1">Multi-pass membrane protein</topology>
    </subcellularLocation>
</comment>
<keyword evidence="2" id="KW-0813">Transport</keyword>
<dbReference type="PANTHER" id="PTHR42718:SF46">
    <property type="entry name" value="BLR6921 PROTEIN"/>
    <property type="match status" value="1"/>
</dbReference>
<name>A0A1C7PC68_9BACT</name>
<feature type="transmembrane region" description="Helical" evidence="8">
    <location>
        <begin position="357"/>
        <end position="383"/>
    </location>
</feature>
<feature type="transmembrane region" description="Helical" evidence="8">
    <location>
        <begin position="138"/>
        <end position="160"/>
    </location>
</feature>
<dbReference type="PROSITE" id="PS50850">
    <property type="entry name" value="MFS"/>
    <property type="match status" value="1"/>
</dbReference>
<dbReference type="Gene3D" id="1.20.1250.20">
    <property type="entry name" value="MFS general substrate transporter like domains"/>
    <property type="match status" value="1"/>
</dbReference>
<accession>A0A1C7PC68</accession>
<feature type="transmembrane region" description="Helical" evidence="8">
    <location>
        <begin position="228"/>
        <end position="246"/>
    </location>
</feature>
<dbReference type="InterPro" id="IPR036259">
    <property type="entry name" value="MFS_trans_sf"/>
</dbReference>
<feature type="transmembrane region" description="Helical" evidence="8">
    <location>
        <begin position="12"/>
        <end position="36"/>
    </location>
</feature>
<dbReference type="Gene3D" id="1.20.1720.10">
    <property type="entry name" value="Multidrug resistance protein D"/>
    <property type="match status" value="1"/>
</dbReference>
<organism evidence="10 11">
    <name type="scientific">Akkermansia glycaniphila</name>
    <dbReference type="NCBI Taxonomy" id="1679444"/>
    <lineage>
        <taxon>Bacteria</taxon>
        <taxon>Pseudomonadati</taxon>
        <taxon>Verrucomicrobiota</taxon>
        <taxon>Verrucomicrobiia</taxon>
        <taxon>Verrucomicrobiales</taxon>
        <taxon>Akkermansiaceae</taxon>
        <taxon>Akkermansia</taxon>
    </lineage>
</organism>